<gene>
    <name evidence="1" type="ORF">NEF87_002100</name>
</gene>
<organism evidence="1 2">
    <name type="scientific">Candidatus Lokiarchaeum ossiferum</name>
    <dbReference type="NCBI Taxonomy" id="2951803"/>
    <lineage>
        <taxon>Archaea</taxon>
        <taxon>Promethearchaeati</taxon>
        <taxon>Promethearchaeota</taxon>
        <taxon>Promethearchaeia</taxon>
        <taxon>Promethearchaeales</taxon>
        <taxon>Promethearchaeaceae</taxon>
        <taxon>Candidatus Lokiarchaeum</taxon>
    </lineage>
</organism>
<name>A0ABY6HQZ4_9ARCH</name>
<evidence type="ECO:0000313" key="1">
    <source>
        <dbReference type="EMBL" id="UYP45815.1"/>
    </source>
</evidence>
<accession>A0ABY6HQZ4</accession>
<sequence length="43" mass="5232">MNNQTNLFIPPENSQPTEVYRSWLLQILQNRRKEGFWTVRRAV</sequence>
<protein>
    <submittedName>
        <fullName evidence="1">Uncharacterized protein</fullName>
    </submittedName>
</protein>
<reference evidence="1" key="1">
    <citation type="submission" date="2022-09" db="EMBL/GenBank/DDBJ databases">
        <title>Actin cytoskeleton and complex cell architecture in an #Asgard archaeon.</title>
        <authorList>
            <person name="Ponce Toledo R.I."/>
            <person name="Schleper C."/>
            <person name="Rodrigues Oliveira T."/>
            <person name="Wollweber F."/>
            <person name="Xu J."/>
            <person name="Rittmann S."/>
            <person name="Klingl A."/>
            <person name="Pilhofer M."/>
        </authorList>
    </citation>
    <scope>NUCLEOTIDE SEQUENCE</scope>
    <source>
        <strain evidence="1">B-35</strain>
    </source>
</reference>
<keyword evidence="2" id="KW-1185">Reference proteome</keyword>
<proteinExistence type="predicted"/>
<dbReference type="EMBL" id="CP104013">
    <property type="protein sequence ID" value="UYP45815.1"/>
    <property type="molecule type" value="Genomic_DNA"/>
</dbReference>
<dbReference type="Proteomes" id="UP001208689">
    <property type="component" value="Chromosome"/>
</dbReference>
<evidence type="ECO:0000313" key="2">
    <source>
        <dbReference type="Proteomes" id="UP001208689"/>
    </source>
</evidence>